<name>A0ABR2HIV0_9EUKA</name>
<dbReference type="EMBL" id="JAPFFF010000028">
    <property type="protein sequence ID" value="KAK8847022.1"/>
    <property type="molecule type" value="Genomic_DNA"/>
</dbReference>
<accession>A0ABR2HIV0</accession>
<sequence>MENRGYIKDFIEKMKKIEENLLLFLDKEGNDESELTKLIQILDDQKIRENKYDLKAMLHLISRISDNYHRTRPFFGKIERILKNFESNIKNFFTNFEIFNIFKKNKRILLFLFEEKILIPDDSIAHIITSVKYRRYFYPQYFYNEFKTFYSEKLLKEINTKSPEVLKDDFDQKRKIGENDQHICELIQNDMITEFTDYCIQNELSLVAEIKPSLFETNRFLLKKKLILIEYCAFYGSIQIFNYLYNNNVKLTPTLWLCVIHSNNSDLVRLLEEKKVEPPSGTFQHVLKETIKCHNVNIMNYVRANLFRNEKPDLNNSYFCQGLKYFNFIEFSERVDEDQLENFLRFCHNDYKTEKAQTNIFYDFCKFDYISIVEYILKNHKSIINPENIQNFSFLNIVFI</sequence>
<evidence type="ECO:0000313" key="1">
    <source>
        <dbReference type="EMBL" id="KAK8847022.1"/>
    </source>
</evidence>
<dbReference type="SUPFAM" id="SSF48403">
    <property type="entry name" value="Ankyrin repeat"/>
    <property type="match status" value="1"/>
</dbReference>
<reference evidence="1 2" key="1">
    <citation type="submission" date="2024-04" db="EMBL/GenBank/DDBJ databases">
        <title>Tritrichomonas musculus Genome.</title>
        <authorList>
            <person name="Alves-Ferreira E."/>
            <person name="Grigg M."/>
            <person name="Lorenzi H."/>
            <person name="Galac M."/>
        </authorList>
    </citation>
    <scope>NUCLEOTIDE SEQUENCE [LARGE SCALE GENOMIC DNA]</scope>
    <source>
        <strain evidence="1 2">EAF2021</strain>
    </source>
</reference>
<gene>
    <name evidence="1" type="ORF">M9Y10_019597</name>
</gene>
<keyword evidence="2" id="KW-1185">Reference proteome</keyword>
<organism evidence="1 2">
    <name type="scientific">Tritrichomonas musculus</name>
    <dbReference type="NCBI Taxonomy" id="1915356"/>
    <lineage>
        <taxon>Eukaryota</taxon>
        <taxon>Metamonada</taxon>
        <taxon>Parabasalia</taxon>
        <taxon>Tritrichomonadida</taxon>
        <taxon>Tritrichomonadidae</taxon>
        <taxon>Tritrichomonas</taxon>
    </lineage>
</organism>
<evidence type="ECO:0000313" key="2">
    <source>
        <dbReference type="Proteomes" id="UP001470230"/>
    </source>
</evidence>
<dbReference type="PANTHER" id="PTHR24159:SF5">
    <property type="entry name" value="ANK_REP_REGION DOMAIN-CONTAINING PROTEIN"/>
    <property type="match status" value="1"/>
</dbReference>
<dbReference type="InterPro" id="IPR036770">
    <property type="entry name" value="Ankyrin_rpt-contain_sf"/>
</dbReference>
<protein>
    <recommendedName>
        <fullName evidence="3">DUF3447 domain-containing protein</fullName>
    </recommendedName>
</protein>
<evidence type="ECO:0008006" key="3">
    <source>
        <dbReference type="Google" id="ProtNLM"/>
    </source>
</evidence>
<proteinExistence type="predicted"/>
<dbReference type="PANTHER" id="PTHR24159">
    <property type="match status" value="1"/>
</dbReference>
<comment type="caution">
    <text evidence="1">The sequence shown here is derived from an EMBL/GenBank/DDBJ whole genome shotgun (WGS) entry which is preliminary data.</text>
</comment>
<dbReference type="Proteomes" id="UP001470230">
    <property type="component" value="Unassembled WGS sequence"/>
</dbReference>